<name>A0A813H6G8_POLGL</name>
<proteinExistence type="predicted"/>
<feature type="non-terminal residue" evidence="2">
    <location>
        <position position="270"/>
    </location>
</feature>
<sequence length="270" mass="27937">DLAGSGPSETSRRRVEEDAVASFQEPSWTKMPFSLPGKAARLSVVEEKMRRALALKNDIIDELKDDLWRKRCEILEDAARLEDLARLEAGPTPPSVAVMGNDSRGHTPSYVGALAMNGTANSFLAAAAAAGQPVRPAAPPQTLQTGAAGAAPLSSLRMPISGAGSPAASPAASPSLRMPISGAGSPAASPVVVQRFLAVDSQGAPSGMQPTSMHMHSMGVGAASAISGSQWRAGPVPWMSQPMSASVYQASPLHHSTMSAVASPRLTIRR</sequence>
<evidence type="ECO:0000256" key="1">
    <source>
        <dbReference type="SAM" id="MobiDB-lite"/>
    </source>
</evidence>
<dbReference type="EMBL" id="CAJNNV010030803">
    <property type="protein sequence ID" value="CAE8633553.1"/>
    <property type="molecule type" value="Genomic_DNA"/>
</dbReference>
<dbReference type="AlphaFoldDB" id="A0A813H6G8"/>
<feature type="region of interest" description="Disordered" evidence="1">
    <location>
        <begin position="1"/>
        <end position="24"/>
    </location>
</feature>
<evidence type="ECO:0000313" key="3">
    <source>
        <dbReference type="Proteomes" id="UP000654075"/>
    </source>
</evidence>
<keyword evidence="3" id="KW-1185">Reference proteome</keyword>
<dbReference type="Proteomes" id="UP000654075">
    <property type="component" value="Unassembled WGS sequence"/>
</dbReference>
<protein>
    <submittedName>
        <fullName evidence="2">Uncharacterized protein</fullName>
    </submittedName>
</protein>
<comment type="caution">
    <text evidence="2">The sequence shown here is derived from an EMBL/GenBank/DDBJ whole genome shotgun (WGS) entry which is preliminary data.</text>
</comment>
<reference evidence="2" key="1">
    <citation type="submission" date="2021-02" db="EMBL/GenBank/DDBJ databases">
        <authorList>
            <person name="Dougan E. K."/>
            <person name="Rhodes N."/>
            <person name="Thang M."/>
            <person name="Chan C."/>
        </authorList>
    </citation>
    <scope>NUCLEOTIDE SEQUENCE</scope>
</reference>
<accession>A0A813H6G8</accession>
<gene>
    <name evidence="2" type="ORF">PGLA1383_LOCUS49420</name>
</gene>
<evidence type="ECO:0000313" key="2">
    <source>
        <dbReference type="EMBL" id="CAE8633553.1"/>
    </source>
</evidence>
<organism evidence="2 3">
    <name type="scientific">Polarella glacialis</name>
    <name type="common">Dinoflagellate</name>
    <dbReference type="NCBI Taxonomy" id="89957"/>
    <lineage>
        <taxon>Eukaryota</taxon>
        <taxon>Sar</taxon>
        <taxon>Alveolata</taxon>
        <taxon>Dinophyceae</taxon>
        <taxon>Suessiales</taxon>
        <taxon>Suessiaceae</taxon>
        <taxon>Polarella</taxon>
    </lineage>
</organism>